<dbReference type="PANTHER" id="PTHR13647:SF4">
    <property type="entry name" value="INSULIN-LIKE PEPTIDE 1-RELATED"/>
    <property type="match status" value="1"/>
</dbReference>
<evidence type="ECO:0000313" key="10">
    <source>
        <dbReference type="Proteomes" id="UP000054359"/>
    </source>
</evidence>
<dbReference type="OMA" id="SHWGASA"/>
<feature type="non-terminal residue" evidence="9">
    <location>
        <position position="150"/>
    </location>
</feature>
<dbReference type="Proteomes" id="UP000054359">
    <property type="component" value="Unassembled WGS sequence"/>
</dbReference>
<reference evidence="9 10" key="1">
    <citation type="submission" date="2013-11" db="EMBL/GenBank/DDBJ databases">
        <title>Genome sequencing of Stegodyphus mimosarum.</title>
        <authorList>
            <person name="Bechsgaard J."/>
        </authorList>
    </citation>
    <scope>NUCLEOTIDE SEQUENCE [LARGE SCALE GENOMIC DNA]</scope>
</reference>
<dbReference type="Gene3D" id="1.10.100.10">
    <property type="entry name" value="Insulin-like"/>
    <property type="match status" value="1"/>
</dbReference>
<evidence type="ECO:0000256" key="3">
    <source>
        <dbReference type="ARBA" id="ARBA00022685"/>
    </source>
</evidence>
<dbReference type="EMBL" id="KK118648">
    <property type="protein sequence ID" value="KFM73534.1"/>
    <property type="molecule type" value="Genomic_DNA"/>
</dbReference>
<dbReference type="InterPro" id="IPR016179">
    <property type="entry name" value="Insulin-like"/>
</dbReference>
<dbReference type="PROSITE" id="PS00262">
    <property type="entry name" value="INSULIN"/>
    <property type="match status" value="1"/>
</dbReference>
<sequence>MFNIESFPVLTMLQLIFIVMTIASTISSPAEGATILEPKRLMKRGDTVRLCGRMLVETLSLLCDGEYYDPNEGNTRGKRNFGAEQVGIDTYPQWLAVALMSRNQLEASQISPGLPPFNNRGSRGVADECCKKACSIRTLLSYCRSVARID</sequence>
<comment type="similarity">
    <text evidence="1 6">Belongs to the insulin family.</text>
</comment>
<comment type="subunit">
    <text evidence="2">Heterodimer of a B chain and an A chain linked by two disulfide bonds.</text>
</comment>
<keyword evidence="4 7" id="KW-0732">Signal</keyword>
<dbReference type="SUPFAM" id="SSF56994">
    <property type="entry name" value="Insulin-like"/>
    <property type="match status" value="1"/>
</dbReference>
<evidence type="ECO:0000259" key="8">
    <source>
        <dbReference type="SMART" id="SM00078"/>
    </source>
</evidence>
<keyword evidence="10" id="KW-1185">Reference proteome</keyword>
<accession>A0A087U845</accession>
<dbReference type="OrthoDB" id="6505578at2759"/>
<evidence type="ECO:0000256" key="7">
    <source>
        <dbReference type="SAM" id="SignalP"/>
    </source>
</evidence>
<comment type="subcellular location">
    <subcellularLocation>
        <location evidence="6">Secreted</location>
    </subcellularLocation>
</comment>
<gene>
    <name evidence="9" type="ORF">X975_00725</name>
</gene>
<dbReference type="PANTHER" id="PTHR13647">
    <property type="entry name" value="INSULIN-LIKE PEPTIDE 2-RELATED"/>
    <property type="match status" value="1"/>
</dbReference>
<name>A0A087U845_STEMI</name>
<feature type="chain" id="PRO_5001830290" description="Insulin-like domain-containing protein" evidence="7">
    <location>
        <begin position="33"/>
        <end position="150"/>
    </location>
</feature>
<feature type="signal peptide" evidence="7">
    <location>
        <begin position="1"/>
        <end position="32"/>
    </location>
</feature>
<keyword evidence="3" id="KW-0165">Cleavage on pair of basic residues</keyword>
<evidence type="ECO:0000256" key="5">
    <source>
        <dbReference type="ARBA" id="ARBA00023157"/>
    </source>
</evidence>
<protein>
    <recommendedName>
        <fullName evidence="8">Insulin-like domain-containing protein</fullName>
    </recommendedName>
</protein>
<evidence type="ECO:0000256" key="4">
    <source>
        <dbReference type="ARBA" id="ARBA00022729"/>
    </source>
</evidence>
<keyword evidence="5" id="KW-1015">Disulfide bond</keyword>
<dbReference type="InterPro" id="IPR022352">
    <property type="entry name" value="Ins/IGF/rlx"/>
</dbReference>
<dbReference type="SMART" id="SM00078">
    <property type="entry name" value="IlGF"/>
    <property type="match status" value="1"/>
</dbReference>
<evidence type="ECO:0000256" key="6">
    <source>
        <dbReference type="RuleBase" id="RU000406"/>
    </source>
</evidence>
<dbReference type="Pfam" id="PF00049">
    <property type="entry name" value="Insulin"/>
    <property type="match status" value="1"/>
</dbReference>
<dbReference type="AlphaFoldDB" id="A0A087U845"/>
<organism evidence="9 10">
    <name type="scientific">Stegodyphus mimosarum</name>
    <name type="common">African social velvet spider</name>
    <dbReference type="NCBI Taxonomy" id="407821"/>
    <lineage>
        <taxon>Eukaryota</taxon>
        <taxon>Metazoa</taxon>
        <taxon>Ecdysozoa</taxon>
        <taxon>Arthropoda</taxon>
        <taxon>Chelicerata</taxon>
        <taxon>Arachnida</taxon>
        <taxon>Araneae</taxon>
        <taxon>Araneomorphae</taxon>
        <taxon>Entelegynae</taxon>
        <taxon>Eresoidea</taxon>
        <taxon>Eresidae</taxon>
        <taxon>Stegodyphus</taxon>
    </lineage>
</organism>
<dbReference type="InterPro" id="IPR036438">
    <property type="entry name" value="Insulin-like_sf"/>
</dbReference>
<dbReference type="GO" id="GO:0005576">
    <property type="term" value="C:extracellular region"/>
    <property type="evidence" value="ECO:0007669"/>
    <property type="project" value="UniProtKB-SubCell"/>
</dbReference>
<proteinExistence type="inferred from homology"/>
<evidence type="ECO:0000313" key="9">
    <source>
        <dbReference type="EMBL" id="KFM73534.1"/>
    </source>
</evidence>
<dbReference type="PRINTS" id="PR00276">
    <property type="entry name" value="INSULINFAMLY"/>
</dbReference>
<dbReference type="GO" id="GO:0005179">
    <property type="term" value="F:hormone activity"/>
    <property type="evidence" value="ECO:0007669"/>
    <property type="project" value="InterPro"/>
</dbReference>
<feature type="domain" description="Insulin-like" evidence="8">
    <location>
        <begin position="48"/>
        <end position="143"/>
    </location>
</feature>
<keyword evidence="6" id="KW-0964">Secreted</keyword>
<evidence type="ECO:0000256" key="1">
    <source>
        <dbReference type="ARBA" id="ARBA00009034"/>
    </source>
</evidence>
<evidence type="ECO:0000256" key="2">
    <source>
        <dbReference type="ARBA" id="ARBA00011207"/>
    </source>
</evidence>
<dbReference type="InterPro" id="IPR022353">
    <property type="entry name" value="Insulin_CS"/>
</dbReference>